<name>V8C4E3_9HELI</name>
<dbReference type="GO" id="GO:0046872">
    <property type="term" value="F:metal ion binding"/>
    <property type="evidence" value="ECO:0007669"/>
    <property type="project" value="UniProtKB-KW"/>
</dbReference>
<organism evidence="4 5">
    <name type="scientific">Helicobacter macacae MIT 99-5501</name>
    <dbReference type="NCBI Taxonomy" id="1357400"/>
    <lineage>
        <taxon>Bacteria</taxon>
        <taxon>Pseudomonadati</taxon>
        <taxon>Campylobacterota</taxon>
        <taxon>Epsilonproteobacteria</taxon>
        <taxon>Campylobacterales</taxon>
        <taxon>Helicobacteraceae</taxon>
        <taxon>Helicobacter</taxon>
    </lineage>
</organism>
<evidence type="ECO:0000313" key="4">
    <source>
        <dbReference type="EMBL" id="ETD22244.1"/>
    </source>
</evidence>
<proteinExistence type="predicted"/>
<dbReference type="InterPro" id="IPR020583">
    <property type="entry name" value="Inositol_monoP_metal-BS"/>
</dbReference>
<protein>
    <recommendedName>
        <fullName evidence="6">Inositol monophosphatase</fullName>
    </recommendedName>
</protein>
<evidence type="ECO:0000256" key="2">
    <source>
        <dbReference type="ARBA" id="ARBA00022842"/>
    </source>
</evidence>
<evidence type="ECO:0008006" key="6">
    <source>
        <dbReference type="Google" id="ProtNLM"/>
    </source>
</evidence>
<feature type="binding site" evidence="3">
    <location>
        <position position="92"/>
    </location>
    <ligand>
        <name>Mg(2+)</name>
        <dbReference type="ChEBI" id="CHEBI:18420"/>
        <label>1</label>
        <note>catalytic</note>
    </ligand>
</feature>
<reference evidence="4 5" key="1">
    <citation type="journal article" date="2014" name="Genome Announc.">
        <title>Draft genome sequences of six enterohepatic helicobacter species isolated from humans and one from rhesus macaques.</title>
        <authorList>
            <person name="Shen Z."/>
            <person name="Sheh A."/>
            <person name="Young S.K."/>
            <person name="Abouelliel A."/>
            <person name="Ward D.V."/>
            <person name="Earl A.M."/>
            <person name="Fox J.G."/>
        </authorList>
    </citation>
    <scope>NUCLEOTIDE SEQUENCE [LARGE SCALE GENOMIC DNA]</scope>
    <source>
        <strain evidence="4 5">MIT 99-5501</strain>
    </source>
</reference>
<dbReference type="AlphaFoldDB" id="V8C4E3"/>
<feature type="binding site" evidence="3">
    <location>
        <position position="89"/>
    </location>
    <ligand>
        <name>Mg(2+)</name>
        <dbReference type="ChEBI" id="CHEBI:18420"/>
        <label>1</label>
        <note>catalytic</note>
    </ligand>
</feature>
<dbReference type="Gene3D" id="3.30.540.10">
    <property type="entry name" value="Fructose-1,6-Bisphosphatase, subunit A, domain 1"/>
    <property type="match status" value="1"/>
</dbReference>
<dbReference type="PATRIC" id="fig|1357400.3.peg.2672"/>
<gene>
    <name evidence="4" type="ORF">HMPREF2086_01975</name>
</gene>
<feature type="binding site" evidence="3">
    <location>
        <position position="91"/>
    </location>
    <ligand>
        <name>Mg(2+)</name>
        <dbReference type="ChEBI" id="CHEBI:18420"/>
        <label>1</label>
        <note>catalytic</note>
    </ligand>
</feature>
<dbReference type="RefSeq" id="WP_023928816.1">
    <property type="nucleotide sequence ID" value="NZ_KI669456.1"/>
</dbReference>
<dbReference type="Pfam" id="PF00459">
    <property type="entry name" value="Inositol_P"/>
    <property type="match status" value="1"/>
</dbReference>
<dbReference type="PROSITE" id="PS00629">
    <property type="entry name" value="IMP_1"/>
    <property type="match status" value="1"/>
</dbReference>
<dbReference type="InterPro" id="IPR000760">
    <property type="entry name" value="Inositol_monophosphatase-like"/>
</dbReference>
<keyword evidence="2 3" id="KW-0460">Magnesium</keyword>
<sequence>MKFDELLQTSQFLMGCIKAGAKLAPILAKRDRAMFVRHSKGAGGDISIGADLLCEEEFGEALLGIASLDSEEGGLIKCRGESSDIIVLDPLDGSDNYLSNIPYYGASLALCDKDGSVKEACIMNFCSGEVFYDRADSKRDCKPSNTQNSLDEISLSYTKLHLFREEILHPKPIADDENTPPLQPPKCGIFERAYCNPSVVAKLHNHKVKFRSLGAGALSWAYCLEGRFLLLGGKSRRYDAKAGQFLARDLHIREIVDKNGAFFLLVSKYKEIFDMISGIVLD</sequence>
<dbReference type="eggNOG" id="COG0483">
    <property type="taxonomic scope" value="Bacteria"/>
</dbReference>
<dbReference type="STRING" id="1357400.HMPREF2086_01975"/>
<accession>V8C4E3</accession>
<keyword evidence="1 3" id="KW-0479">Metal-binding</keyword>
<dbReference type="Proteomes" id="UP000018731">
    <property type="component" value="Unassembled WGS sequence"/>
</dbReference>
<evidence type="ECO:0000313" key="5">
    <source>
        <dbReference type="Proteomes" id="UP000018731"/>
    </source>
</evidence>
<dbReference type="PROSITE" id="PS51257">
    <property type="entry name" value="PROKAR_LIPOPROTEIN"/>
    <property type="match status" value="1"/>
</dbReference>
<keyword evidence="5" id="KW-1185">Reference proteome</keyword>
<dbReference type="EMBL" id="AZJI01000010">
    <property type="protein sequence ID" value="ETD22244.1"/>
    <property type="molecule type" value="Genomic_DNA"/>
</dbReference>
<dbReference type="HOGENOM" id="CLU_044118_5_1_7"/>
<comment type="caution">
    <text evidence="4">The sequence shown here is derived from an EMBL/GenBank/DDBJ whole genome shotgun (WGS) entry which is preliminary data.</text>
</comment>
<comment type="cofactor">
    <cofactor evidence="3">
        <name>Mg(2+)</name>
        <dbReference type="ChEBI" id="CHEBI:18420"/>
    </cofactor>
</comment>
<dbReference type="SUPFAM" id="SSF56655">
    <property type="entry name" value="Carbohydrate phosphatase"/>
    <property type="match status" value="1"/>
</dbReference>
<feature type="binding site" evidence="3">
    <location>
        <position position="239"/>
    </location>
    <ligand>
        <name>Mg(2+)</name>
        <dbReference type="ChEBI" id="CHEBI:18420"/>
        <label>1</label>
        <note>catalytic</note>
    </ligand>
</feature>
<evidence type="ECO:0000256" key="3">
    <source>
        <dbReference type="PIRSR" id="PIRSR600760-2"/>
    </source>
</evidence>
<evidence type="ECO:0000256" key="1">
    <source>
        <dbReference type="ARBA" id="ARBA00022723"/>
    </source>
</evidence>